<evidence type="ECO:0000256" key="2">
    <source>
        <dbReference type="ARBA" id="ARBA00022490"/>
    </source>
</evidence>
<accession>A0ABN9KU03</accession>
<evidence type="ECO:0000259" key="6">
    <source>
        <dbReference type="Pfam" id="PF23762"/>
    </source>
</evidence>
<dbReference type="SMART" id="SM00710">
    <property type="entry name" value="PbH1"/>
    <property type="match status" value="4"/>
</dbReference>
<feature type="domain" description="SHC SH2" evidence="6">
    <location>
        <begin position="85"/>
        <end position="315"/>
    </location>
</feature>
<dbReference type="InterPro" id="IPR012334">
    <property type="entry name" value="Pectin_lyas_fold"/>
</dbReference>
<comment type="subcellular location">
    <subcellularLocation>
        <location evidence="1">Cytoplasm</location>
        <location evidence="1">Cytoskeleton</location>
        <location evidence="1">Spindle</location>
    </subcellularLocation>
</comment>
<gene>
    <name evidence="7" type="ORF">RIMI_LOCUS2099350</name>
</gene>
<evidence type="ECO:0000256" key="1">
    <source>
        <dbReference type="ARBA" id="ARBA00004186"/>
    </source>
</evidence>
<protein>
    <recommendedName>
        <fullName evidence="9">SHC SH2 domain-binding protein 1</fullName>
    </recommendedName>
</protein>
<evidence type="ECO:0000313" key="7">
    <source>
        <dbReference type="EMBL" id="CAJ0923839.1"/>
    </source>
</evidence>
<evidence type="ECO:0000256" key="4">
    <source>
        <dbReference type="SAM" id="MobiDB-lite"/>
    </source>
</evidence>
<name>A0ABN9KU03_9NEOB</name>
<keyword evidence="3" id="KW-0206">Cytoskeleton</keyword>
<dbReference type="InterPro" id="IPR039448">
    <property type="entry name" value="Beta_helix"/>
</dbReference>
<dbReference type="InterPro" id="IPR057508">
    <property type="entry name" value="SHCBP-like_N"/>
</dbReference>
<evidence type="ECO:0000259" key="5">
    <source>
        <dbReference type="Pfam" id="PF13229"/>
    </source>
</evidence>
<dbReference type="InterPro" id="IPR006626">
    <property type="entry name" value="PbH1"/>
</dbReference>
<reference evidence="7" key="1">
    <citation type="submission" date="2023-07" db="EMBL/GenBank/DDBJ databases">
        <authorList>
            <person name="Stuckert A."/>
        </authorList>
    </citation>
    <scope>NUCLEOTIDE SEQUENCE</scope>
</reference>
<comment type="caution">
    <text evidence="7">The sequence shown here is derived from an EMBL/GenBank/DDBJ whole genome shotgun (WGS) entry which is preliminary data.</text>
</comment>
<dbReference type="InterPro" id="IPR011050">
    <property type="entry name" value="Pectin_lyase_fold/virulence"/>
</dbReference>
<keyword evidence="8" id="KW-1185">Reference proteome</keyword>
<dbReference type="PANTHER" id="PTHR14695:SF8">
    <property type="entry name" value="SHC SH2 DOMAIN-BINDING PROTEIN 1"/>
    <property type="match status" value="1"/>
</dbReference>
<evidence type="ECO:0008006" key="9">
    <source>
        <dbReference type="Google" id="ProtNLM"/>
    </source>
</evidence>
<feature type="region of interest" description="Disordered" evidence="4">
    <location>
        <begin position="1"/>
        <end position="35"/>
    </location>
</feature>
<dbReference type="Gene3D" id="2.160.20.10">
    <property type="entry name" value="Single-stranded right-handed beta-helix, Pectin lyase-like"/>
    <property type="match status" value="1"/>
</dbReference>
<proteinExistence type="predicted"/>
<organism evidence="7 8">
    <name type="scientific">Ranitomeya imitator</name>
    <name type="common">mimic poison frog</name>
    <dbReference type="NCBI Taxonomy" id="111125"/>
    <lineage>
        <taxon>Eukaryota</taxon>
        <taxon>Metazoa</taxon>
        <taxon>Chordata</taxon>
        <taxon>Craniata</taxon>
        <taxon>Vertebrata</taxon>
        <taxon>Euteleostomi</taxon>
        <taxon>Amphibia</taxon>
        <taxon>Batrachia</taxon>
        <taxon>Anura</taxon>
        <taxon>Neobatrachia</taxon>
        <taxon>Hyloidea</taxon>
        <taxon>Dendrobatidae</taxon>
        <taxon>Dendrobatinae</taxon>
        <taxon>Ranitomeya</taxon>
    </lineage>
</organism>
<dbReference type="SUPFAM" id="SSF51126">
    <property type="entry name" value="Pectin lyase-like"/>
    <property type="match status" value="1"/>
</dbReference>
<feature type="domain" description="Right handed beta helix" evidence="5">
    <location>
        <begin position="441"/>
        <end position="557"/>
    </location>
</feature>
<dbReference type="Pfam" id="PF13229">
    <property type="entry name" value="Beta_helix"/>
    <property type="match status" value="1"/>
</dbReference>
<keyword evidence="2" id="KW-0963">Cytoplasm</keyword>
<feature type="region of interest" description="Disordered" evidence="4">
    <location>
        <begin position="583"/>
        <end position="628"/>
    </location>
</feature>
<dbReference type="PANTHER" id="PTHR14695">
    <property type="entry name" value="SHC SH2-DOMAIN BINDING PROTEIN 1-RELATED"/>
    <property type="match status" value="1"/>
</dbReference>
<evidence type="ECO:0000256" key="3">
    <source>
        <dbReference type="ARBA" id="ARBA00023212"/>
    </source>
</evidence>
<dbReference type="InterPro" id="IPR045140">
    <property type="entry name" value="SHCBP1-like"/>
</dbReference>
<evidence type="ECO:0000313" key="8">
    <source>
        <dbReference type="Proteomes" id="UP001176940"/>
    </source>
</evidence>
<dbReference type="Proteomes" id="UP001176940">
    <property type="component" value="Unassembled WGS sequence"/>
</dbReference>
<sequence length="698" mass="78193">MADGGGGGLQLPEREDVEEEDGSSGGGGSRDMGSLREVKQVLFQEDEDSDYGSHKKLGKVSPRCVLAGNMQFPDLFQTSNLLFYERFEAYKDYLLGDCKPSEVTEFIAEYLERALEPSGWKALWRTDIFEVLVEVTEVSCSSLKAAVRPCEPFLCECRVDCVNEQSIRDLLEVKEHKVPLQELHVVYEDSGEYEQTAMSIEHVRFFYQNIWRSWDEEEEDYFDYFTRCAEPRLRLHYDILEERIPSELVSEYHSILTRCEQVYSQFNNLRNTLSNRDSDSDCELDNVSMVEGMKMDGELEGLKRKLKLIETPLLRYLFCYQRSPGSCSLKRKGPRPTGGRVIHVVTTNMSIETLTCLTRERLEPESCSQSQEIMFHKDILEAVTACFDGDLVLVCPGHYFVYSQICIADSLHVEGYGMPDDIIIEKKGKGDKFVECSGAHVKISNMKLIQHNAVEGIVSVLGGQTELENCVLQCDTTGITVKKSAELLMKYCDLYGAKGAGVEIYPGSNCSLTDTGIHHCRDGILIKDFIDEVHDLPKITLENNVIHNNEGYAVVLVKPGAALDGPGTVQDDNDLDAKEAEDNVASDIIQPESDEQMSPEDEGRPKMTAPPASSMQEAGEHGPSDVCIASEDVDGNEAIVSELTANSRRKTMIHKKRLSTLGITKADEEQIMAQEMFVSIANNQFKRNGKGSFGTFLF</sequence>
<dbReference type="Pfam" id="PF23762">
    <property type="entry name" value="SHCBP_N"/>
    <property type="match status" value="1"/>
</dbReference>
<dbReference type="EMBL" id="CAUEEQ010002858">
    <property type="protein sequence ID" value="CAJ0923839.1"/>
    <property type="molecule type" value="Genomic_DNA"/>
</dbReference>